<organism evidence="5 6">
    <name type="scientific">Chitinophaga ginsengisegetis</name>
    <dbReference type="NCBI Taxonomy" id="393003"/>
    <lineage>
        <taxon>Bacteria</taxon>
        <taxon>Pseudomonadati</taxon>
        <taxon>Bacteroidota</taxon>
        <taxon>Chitinophagia</taxon>
        <taxon>Chitinophagales</taxon>
        <taxon>Chitinophagaceae</taxon>
        <taxon>Chitinophaga</taxon>
    </lineage>
</organism>
<dbReference type="InterPro" id="IPR036390">
    <property type="entry name" value="WH_DNA-bd_sf"/>
</dbReference>
<keyword evidence="3" id="KW-0804">Transcription</keyword>
<sequence>MTYQRKIPILDCGHEYVREILYGRWKVPLIYYIANGVSRPGELQRKIPHASRRVLDAQLTQLVKHEIISKTVFDETVPKVEYQLTEFGLTLMPVMMAMIKWGNNNIEQLKRVTR</sequence>
<dbReference type="Proteomes" id="UP000190166">
    <property type="component" value="Unassembled WGS sequence"/>
</dbReference>
<dbReference type="PROSITE" id="PS51118">
    <property type="entry name" value="HTH_HXLR"/>
    <property type="match status" value="1"/>
</dbReference>
<dbReference type="InterPro" id="IPR036388">
    <property type="entry name" value="WH-like_DNA-bd_sf"/>
</dbReference>
<protein>
    <submittedName>
        <fullName evidence="5">Transcriptional regulator, HxlR family</fullName>
    </submittedName>
</protein>
<dbReference type="PANTHER" id="PTHR33204">
    <property type="entry name" value="TRANSCRIPTIONAL REGULATOR, MARR FAMILY"/>
    <property type="match status" value="1"/>
</dbReference>
<gene>
    <name evidence="5" type="ORF">SAMN05660461_5665</name>
</gene>
<evidence type="ECO:0000259" key="4">
    <source>
        <dbReference type="PROSITE" id="PS51118"/>
    </source>
</evidence>
<evidence type="ECO:0000256" key="2">
    <source>
        <dbReference type="ARBA" id="ARBA00023125"/>
    </source>
</evidence>
<proteinExistence type="predicted"/>
<dbReference type="PANTHER" id="PTHR33204:SF29">
    <property type="entry name" value="TRANSCRIPTIONAL REGULATOR"/>
    <property type="match status" value="1"/>
</dbReference>
<reference evidence="5 6" key="1">
    <citation type="submission" date="2017-02" db="EMBL/GenBank/DDBJ databases">
        <authorList>
            <person name="Peterson S.W."/>
        </authorList>
    </citation>
    <scope>NUCLEOTIDE SEQUENCE [LARGE SCALE GENOMIC DNA]</scope>
    <source>
        <strain evidence="5 6">DSM 18108</strain>
    </source>
</reference>
<dbReference type="EMBL" id="FUZZ01000005">
    <property type="protein sequence ID" value="SKD09773.1"/>
    <property type="molecule type" value="Genomic_DNA"/>
</dbReference>
<dbReference type="AlphaFoldDB" id="A0A1T5PAZ6"/>
<feature type="domain" description="HTH hxlR-type" evidence="4">
    <location>
        <begin position="12"/>
        <end position="110"/>
    </location>
</feature>
<dbReference type="Gene3D" id="1.10.10.10">
    <property type="entry name" value="Winged helix-like DNA-binding domain superfamily/Winged helix DNA-binding domain"/>
    <property type="match status" value="1"/>
</dbReference>
<evidence type="ECO:0000256" key="1">
    <source>
        <dbReference type="ARBA" id="ARBA00023015"/>
    </source>
</evidence>
<keyword evidence="6" id="KW-1185">Reference proteome</keyword>
<dbReference type="Pfam" id="PF01638">
    <property type="entry name" value="HxlR"/>
    <property type="match status" value="1"/>
</dbReference>
<evidence type="ECO:0000313" key="5">
    <source>
        <dbReference type="EMBL" id="SKD09773.1"/>
    </source>
</evidence>
<dbReference type="SUPFAM" id="SSF46785">
    <property type="entry name" value="Winged helix' DNA-binding domain"/>
    <property type="match status" value="1"/>
</dbReference>
<dbReference type="GO" id="GO:0003677">
    <property type="term" value="F:DNA binding"/>
    <property type="evidence" value="ECO:0007669"/>
    <property type="project" value="UniProtKB-KW"/>
</dbReference>
<dbReference type="RefSeq" id="WP_079472916.1">
    <property type="nucleotide sequence ID" value="NZ_FUZZ01000005.1"/>
</dbReference>
<keyword evidence="2" id="KW-0238">DNA-binding</keyword>
<accession>A0A1T5PAZ6</accession>
<keyword evidence="1" id="KW-0805">Transcription regulation</keyword>
<dbReference type="STRING" id="393003.SAMN05660461_5665"/>
<evidence type="ECO:0000256" key="3">
    <source>
        <dbReference type="ARBA" id="ARBA00023163"/>
    </source>
</evidence>
<evidence type="ECO:0000313" key="6">
    <source>
        <dbReference type="Proteomes" id="UP000190166"/>
    </source>
</evidence>
<name>A0A1T5PAZ6_9BACT</name>
<dbReference type="InterPro" id="IPR002577">
    <property type="entry name" value="HTH_HxlR"/>
</dbReference>